<organism evidence="7 8">
    <name type="scientific">Priapulus caudatus</name>
    <name type="common">Priapulid worm</name>
    <dbReference type="NCBI Taxonomy" id="37621"/>
    <lineage>
        <taxon>Eukaryota</taxon>
        <taxon>Metazoa</taxon>
        <taxon>Ecdysozoa</taxon>
        <taxon>Scalidophora</taxon>
        <taxon>Priapulida</taxon>
        <taxon>Priapulimorpha</taxon>
        <taxon>Priapulimorphida</taxon>
        <taxon>Priapulidae</taxon>
        <taxon>Priapulus</taxon>
    </lineage>
</organism>
<gene>
    <name evidence="8" type="primary">LOC106819589</name>
</gene>
<dbReference type="GeneID" id="106819589"/>
<dbReference type="SUPFAM" id="SSF48452">
    <property type="entry name" value="TPR-like"/>
    <property type="match status" value="1"/>
</dbReference>
<feature type="region of interest" description="Disordered" evidence="6">
    <location>
        <begin position="1"/>
        <end position="34"/>
    </location>
</feature>
<name>A0ABM1F5G6_PRICU</name>
<feature type="compositionally biased region" description="Basic and acidic residues" evidence="6">
    <location>
        <begin position="15"/>
        <end position="34"/>
    </location>
</feature>
<proteinExistence type="inferred from homology"/>
<evidence type="ECO:0000256" key="5">
    <source>
        <dbReference type="ARBA" id="ARBA00023212"/>
    </source>
</evidence>
<evidence type="ECO:0000256" key="6">
    <source>
        <dbReference type="SAM" id="MobiDB-lite"/>
    </source>
</evidence>
<keyword evidence="4" id="KW-0963">Cytoplasm</keyword>
<keyword evidence="7" id="KW-1185">Reference proteome</keyword>
<keyword evidence="5" id="KW-0206">Cytoskeleton</keyword>
<evidence type="ECO:0000256" key="2">
    <source>
        <dbReference type="ARBA" id="ARBA00010305"/>
    </source>
</evidence>
<evidence type="ECO:0000256" key="1">
    <source>
        <dbReference type="ARBA" id="ARBA00004245"/>
    </source>
</evidence>
<dbReference type="Pfam" id="PF12309">
    <property type="entry name" value="KBP_C"/>
    <property type="match status" value="1"/>
</dbReference>
<dbReference type="RefSeq" id="XP_014679687.1">
    <property type="nucleotide sequence ID" value="XM_014824201.1"/>
</dbReference>
<dbReference type="InterPro" id="IPR022083">
    <property type="entry name" value="KBP"/>
</dbReference>
<comment type="subcellular location">
    <subcellularLocation>
        <location evidence="1">Cytoplasm</location>
        <location evidence="1">Cytoskeleton</location>
    </subcellularLocation>
</comment>
<reference evidence="8" key="1">
    <citation type="submission" date="2025-08" db="UniProtKB">
        <authorList>
            <consortium name="RefSeq"/>
        </authorList>
    </citation>
    <scope>IDENTIFICATION</scope>
</reference>
<evidence type="ECO:0000256" key="3">
    <source>
        <dbReference type="ARBA" id="ARBA00016840"/>
    </source>
</evidence>
<sequence>MEDFSQYLSGEGLENLEKARHLEEEESLRDPPEEPYKSKYAARALLIVVKANLVSFVNDTVQDQVRFAAAGIEAALGINFVSTEEASAGEEHITNCLKMLDGREADRRACLTALKALNQLGILWADRGECSNALEYLSQAENLYIKYTDEVGAPPFDLCDIFKGTDAETFSQQGQKLFDRCHTHTLYYLAQVHHNLEQPQQSAYYCQVTLKRQLILNEYDPADWALNCAVLSQFYVAKCDFTQARHCLASASHVMGHAERSPPSLGEGESDEAHAKKLADIARCWAKYCAALLQESRDRVAADLDDDDDLQPTKESADDDDDKERFVFDTLELTHYEEEVTDVRVANFEQARGVFLVAQRRLADAREFYSLYHHASDYAELARDSSLLYKLLAFFEPDFERKSKMHKRRVDALCGVLGELNPRHYLLICRQLMYEIAEAYGEMLDIKMAIVEEHQTTPSPHAVRKINSLCAECIRNFELFLDSFKTNDVMPEQFDSDNVRPVLIAYFYMGRMHSKVIDSDVHKRIEYIEKSIDCYQFLVSYCEKYPEVESLVKGEYDVCKEMVTLLPVKIERLRRP</sequence>
<dbReference type="PANTHER" id="PTHR46321">
    <property type="entry name" value="KIF1-BINDING PROTEIN"/>
    <property type="match status" value="1"/>
</dbReference>
<dbReference type="Gene3D" id="1.25.40.10">
    <property type="entry name" value="Tetratricopeptide repeat domain"/>
    <property type="match status" value="1"/>
</dbReference>
<protein>
    <recommendedName>
        <fullName evidence="3">KIF-binding protein</fullName>
    </recommendedName>
</protein>
<dbReference type="InterPro" id="IPR011990">
    <property type="entry name" value="TPR-like_helical_dom_sf"/>
</dbReference>
<evidence type="ECO:0000256" key="4">
    <source>
        <dbReference type="ARBA" id="ARBA00022490"/>
    </source>
</evidence>
<dbReference type="Proteomes" id="UP000695022">
    <property type="component" value="Unplaced"/>
</dbReference>
<accession>A0ABM1F5G6</accession>
<evidence type="ECO:0000313" key="7">
    <source>
        <dbReference type="Proteomes" id="UP000695022"/>
    </source>
</evidence>
<comment type="similarity">
    <text evidence="2">Belongs to the KIF-binding protein family.</text>
</comment>
<dbReference type="PANTHER" id="PTHR46321:SF1">
    <property type="entry name" value="KIF-BINDING PROTEIN"/>
    <property type="match status" value="1"/>
</dbReference>
<evidence type="ECO:0000313" key="8">
    <source>
        <dbReference type="RefSeq" id="XP_014679687.1"/>
    </source>
</evidence>